<evidence type="ECO:0000313" key="2">
    <source>
        <dbReference type="EMBL" id="JAH94994.1"/>
    </source>
</evidence>
<dbReference type="AlphaFoldDB" id="A0A0E9WX59"/>
<feature type="transmembrane region" description="Helical" evidence="1">
    <location>
        <begin position="39"/>
        <end position="62"/>
    </location>
</feature>
<organism evidence="2">
    <name type="scientific">Anguilla anguilla</name>
    <name type="common">European freshwater eel</name>
    <name type="synonym">Muraena anguilla</name>
    <dbReference type="NCBI Taxonomy" id="7936"/>
    <lineage>
        <taxon>Eukaryota</taxon>
        <taxon>Metazoa</taxon>
        <taxon>Chordata</taxon>
        <taxon>Craniata</taxon>
        <taxon>Vertebrata</taxon>
        <taxon>Euteleostomi</taxon>
        <taxon>Actinopterygii</taxon>
        <taxon>Neopterygii</taxon>
        <taxon>Teleostei</taxon>
        <taxon>Anguilliformes</taxon>
        <taxon>Anguillidae</taxon>
        <taxon>Anguilla</taxon>
    </lineage>
</organism>
<keyword evidence="1" id="KW-1133">Transmembrane helix</keyword>
<reference evidence="2" key="1">
    <citation type="submission" date="2014-11" db="EMBL/GenBank/DDBJ databases">
        <authorList>
            <person name="Amaro Gonzalez C."/>
        </authorList>
    </citation>
    <scope>NUCLEOTIDE SEQUENCE</scope>
</reference>
<name>A0A0E9WX59_ANGAN</name>
<proteinExistence type="predicted"/>
<keyword evidence="1" id="KW-0472">Membrane</keyword>
<evidence type="ECO:0000256" key="1">
    <source>
        <dbReference type="SAM" id="Phobius"/>
    </source>
</evidence>
<reference evidence="2" key="2">
    <citation type="journal article" date="2015" name="Fish Shellfish Immunol.">
        <title>Early steps in the European eel (Anguilla anguilla)-Vibrio vulnificus interaction in the gills: Role of the RtxA13 toxin.</title>
        <authorList>
            <person name="Callol A."/>
            <person name="Pajuelo D."/>
            <person name="Ebbesson L."/>
            <person name="Teles M."/>
            <person name="MacKenzie S."/>
            <person name="Amaro C."/>
        </authorList>
    </citation>
    <scope>NUCLEOTIDE SEQUENCE</scope>
</reference>
<accession>A0A0E9WX59</accession>
<protein>
    <submittedName>
        <fullName evidence="2">Uncharacterized protein</fullName>
    </submittedName>
</protein>
<dbReference type="EMBL" id="GBXM01013583">
    <property type="protein sequence ID" value="JAH94994.1"/>
    <property type="molecule type" value="Transcribed_RNA"/>
</dbReference>
<sequence length="159" mass="19098">MKNWNSKLYPNIDLPDVFEYLTSLVQNHHHHHHHNHNHIIILLKMILLFICFFLIVVIGDIWDRNEIKSWNKNEKDRRGCHKRLPDNCLNTVNVERYRTKYNFMVVMGKLKLSETMTLLKQLCWLKCRCHEAFNTCFSSDICWLINMPLLFTAVINCNE</sequence>
<keyword evidence="1" id="KW-0812">Transmembrane</keyword>